<evidence type="ECO:0000313" key="1">
    <source>
        <dbReference type="EMBL" id="AZV45380.1"/>
    </source>
</evidence>
<evidence type="ECO:0000313" key="2">
    <source>
        <dbReference type="Proteomes" id="UP000283095"/>
    </source>
</evidence>
<dbReference type="KEGG" id="pasa:BAOM_4822"/>
<protein>
    <submittedName>
        <fullName evidence="1">Uncharacterized protein</fullName>
    </submittedName>
</protein>
<gene>
    <name evidence="1" type="ORF">BAOM_4822</name>
</gene>
<organism evidence="1 2">
    <name type="scientific">Peribacillus asahii</name>
    <dbReference type="NCBI Taxonomy" id="228899"/>
    <lineage>
        <taxon>Bacteria</taxon>
        <taxon>Bacillati</taxon>
        <taxon>Bacillota</taxon>
        <taxon>Bacilli</taxon>
        <taxon>Bacillales</taxon>
        <taxon>Bacillaceae</taxon>
        <taxon>Peribacillus</taxon>
    </lineage>
</organism>
<name>A0A3Q9RRA4_9BACI</name>
<dbReference type="AlphaFoldDB" id="A0A3Q9RRA4"/>
<sequence>MEVQFFMASSLIALLYLLCVSKGDIFALPQPIILAAEIL</sequence>
<dbReference type="EMBL" id="CP026095">
    <property type="protein sequence ID" value="AZV45380.1"/>
    <property type="molecule type" value="Genomic_DNA"/>
</dbReference>
<dbReference type="Proteomes" id="UP000283095">
    <property type="component" value="Chromosome"/>
</dbReference>
<reference evidence="1 2" key="1">
    <citation type="submission" date="2018-01" db="EMBL/GenBank/DDBJ databases">
        <title>Bacillus asahii Genome sequencing and assembly.</title>
        <authorList>
            <person name="Jiang H."/>
            <person name="Feng Y."/>
            <person name="Zhao F."/>
            <person name="Lin X."/>
        </authorList>
    </citation>
    <scope>NUCLEOTIDE SEQUENCE [LARGE SCALE GENOMIC DNA]</scope>
    <source>
        <strain evidence="1 2">OM18</strain>
    </source>
</reference>
<proteinExistence type="predicted"/>
<accession>A0A3Q9RRA4</accession>